<protein>
    <submittedName>
        <fullName evidence="1">Uncharacterized protein</fullName>
    </submittedName>
</protein>
<organism evidence="1 2">
    <name type="scientific">Bradyrhizobium vignae</name>
    <dbReference type="NCBI Taxonomy" id="1549949"/>
    <lineage>
        <taxon>Bacteria</taxon>
        <taxon>Pseudomonadati</taxon>
        <taxon>Pseudomonadota</taxon>
        <taxon>Alphaproteobacteria</taxon>
        <taxon>Hyphomicrobiales</taxon>
        <taxon>Nitrobacteraceae</taxon>
        <taxon>Bradyrhizobium</taxon>
    </lineage>
</organism>
<accession>A0A2U3Q421</accession>
<sequence>MTLHAEHSELVITPSYERSPQFDFTAGSSLPKSVESRTVAQRIARLATPTITTACTDHMRSVGK</sequence>
<evidence type="ECO:0000313" key="1">
    <source>
        <dbReference type="EMBL" id="SPP96142.1"/>
    </source>
</evidence>
<name>A0A2U3Q421_9BRAD</name>
<evidence type="ECO:0000313" key="2">
    <source>
        <dbReference type="Proteomes" id="UP000246085"/>
    </source>
</evidence>
<dbReference type="AlphaFoldDB" id="A0A2U3Q421"/>
<proteinExistence type="predicted"/>
<dbReference type="KEGG" id="bvz:BRAD3257_5186"/>
<gene>
    <name evidence="1" type="ORF">BRAD3257_5186</name>
</gene>
<dbReference type="Proteomes" id="UP000246085">
    <property type="component" value="Chromosome BRAD3257"/>
</dbReference>
<dbReference type="EMBL" id="LS398110">
    <property type="protein sequence ID" value="SPP96142.1"/>
    <property type="molecule type" value="Genomic_DNA"/>
</dbReference>
<reference evidence="1 2" key="1">
    <citation type="submission" date="2018-03" db="EMBL/GenBank/DDBJ databases">
        <authorList>
            <person name="Gully D."/>
        </authorList>
    </citation>
    <scope>NUCLEOTIDE SEQUENCE [LARGE SCALE GENOMIC DNA]</scope>
    <source>
        <strain evidence="1">ORS3257</strain>
    </source>
</reference>